<proteinExistence type="predicted"/>
<evidence type="ECO:0000313" key="3">
    <source>
        <dbReference type="EMBL" id="BBH22575.1"/>
    </source>
</evidence>
<sequence length="83" mass="9215">MKLTPEQILGISKGDPEIAAFITMLTQTIEQQAQRIEQLEDRVKDLERQLGQNSKNNSKPPSSDGMRKPVNQRKPGGKKGGQT</sequence>
<dbReference type="Pfam" id="PF20042">
    <property type="entry name" value="DUF6444"/>
    <property type="match status" value="1"/>
</dbReference>
<organism evidence="3 4">
    <name type="scientific">Paenibacillus baekrokdamisoli</name>
    <dbReference type="NCBI Taxonomy" id="1712516"/>
    <lineage>
        <taxon>Bacteria</taxon>
        <taxon>Bacillati</taxon>
        <taxon>Bacillota</taxon>
        <taxon>Bacilli</taxon>
        <taxon>Bacillales</taxon>
        <taxon>Paenibacillaceae</taxon>
        <taxon>Paenibacillus</taxon>
    </lineage>
</organism>
<accession>A0A3G9J2I9</accession>
<evidence type="ECO:0000256" key="1">
    <source>
        <dbReference type="SAM" id="MobiDB-lite"/>
    </source>
</evidence>
<dbReference type="InterPro" id="IPR045618">
    <property type="entry name" value="DUF6444"/>
</dbReference>
<protein>
    <recommendedName>
        <fullName evidence="2">DUF6444 domain-containing protein</fullName>
    </recommendedName>
</protein>
<evidence type="ECO:0000313" key="4">
    <source>
        <dbReference type="Proteomes" id="UP000275368"/>
    </source>
</evidence>
<dbReference type="OrthoDB" id="2667024at2"/>
<name>A0A3G9J2I9_9BACL</name>
<evidence type="ECO:0000259" key="2">
    <source>
        <dbReference type="Pfam" id="PF20042"/>
    </source>
</evidence>
<dbReference type="EMBL" id="AP019308">
    <property type="protein sequence ID" value="BBH22575.1"/>
    <property type="molecule type" value="Genomic_DNA"/>
</dbReference>
<keyword evidence="4" id="KW-1185">Reference proteome</keyword>
<dbReference type="Proteomes" id="UP000275368">
    <property type="component" value="Chromosome"/>
</dbReference>
<dbReference type="AlphaFoldDB" id="A0A3G9J2I9"/>
<feature type="region of interest" description="Disordered" evidence="1">
    <location>
        <begin position="44"/>
        <end position="83"/>
    </location>
</feature>
<dbReference type="RefSeq" id="WP_125660890.1">
    <property type="nucleotide sequence ID" value="NZ_AP019308.1"/>
</dbReference>
<dbReference type="KEGG" id="pbk:Back11_39200"/>
<gene>
    <name evidence="3" type="ORF">Back11_39200</name>
</gene>
<reference evidence="3 4" key="1">
    <citation type="submission" date="2018-11" db="EMBL/GenBank/DDBJ databases">
        <title>Complete genome sequence of Paenibacillus baekrokdamisoli strain KCTC 33723.</title>
        <authorList>
            <person name="Kang S.W."/>
            <person name="Lee K.C."/>
            <person name="Kim K.K."/>
            <person name="Kim J.S."/>
            <person name="Kim D.S."/>
            <person name="Ko S.H."/>
            <person name="Yang S.H."/>
            <person name="Lee J.S."/>
        </authorList>
    </citation>
    <scope>NUCLEOTIDE SEQUENCE [LARGE SCALE GENOMIC DNA]</scope>
    <source>
        <strain evidence="3 4">KCTC 33723</strain>
    </source>
</reference>
<feature type="domain" description="DUF6444" evidence="2">
    <location>
        <begin position="25"/>
        <end position="74"/>
    </location>
</feature>
<feature type="compositionally biased region" description="Low complexity" evidence="1">
    <location>
        <begin position="53"/>
        <end position="63"/>
    </location>
</feature>